<keyword evidence="7 9" id="KW-0472">Membrane</keyword>
<evidence type="ECO:0000256" key="2">
    <source>
        <dbReference type="ARBA" id="ARBA00010992"/>
    </source>
</evidence>
<feature type="transmembrane region" description="Helical" evidence="9">
    <location>
        <begin position="102"/>
        <end position="120"/>
    </location>
</feature>
<organism evidence="11 12">
    <name type="scientific">Quercus suber</name>
    <name type="common">Cork oak</name>
    <dbReference type="NCBI Taxonomy" id="58331"/>
    <lineage>
        <taxon>Eukaryota</taxon>
        <taxon>Viridiplantae</taxon>
        <taxon>Streptophyta</taxon>
        <taxon>Embryophyta</taxon>
        <taxon>Tracheophyta</taxon>
        <taxon>Spermatophyta</taxon>
        <taxon>Magnoliopsida</taxon>
        <taxon>eudicotyledons</taxon>
        <taxon>Gunneridae</taxon>
        <taxon>Pentapetalae</taxon>
        <taxon>rosids</taxon>
        <taxon>fabids</taxon>
        <taxon>Fagales</taxon>
        <taxon>Fagaceae</taxon>
        <taxon>Quercus</taxon>
    </lineage>
</organism>
<proteinExistence type="inferred from homology"/>
<evidence type="ECO:0000256" key="8">
    <source>
        <dbReference type="SAM" id="MobiDB-lite"/>
    </source>
</evidence>
<evidence type="ECO:0000313" key="11">
    <source>
        <dbReference type="EMBL" id="KAK7831509.1"/>
    </source>
</evidence>
<evidence type="ECO:0000256" key="3">
    <source>
        <dbReference type="ARBA" id="ARBA00022448"/>
    </source>
</evidence>
<evidence type="ECO:0000256" key="5">
    <source>
        <dbReference type="ARBA" id="ARBA00022692"/>
    </source>
</evidence>
<dbReference type="PROSITE" id="PS00217">
    <property type="entry name" value="SUGAR_TRANSPORT_2"/>
    <property type="match status" value="1"/>
</dbReference>
<dbReference type="PANTHER" id="PTHR48021:SF15">
    <property type="entry name" value="SUGAR TRANSPORTER ERD6-LIKE 15 ISOFORM X1"/>
    <property type="match status" value="1"/>
</dbReference>
<evidence type="ECO:0000256" key="6">
    <source>
        <dbReference type="ARBA" id="ARBA00022989"/>
    </source>
</evidence>
<dbReference type="PANTHER" id="PTHR48021">
    <property type="match status" value="1"/>
</dbReference>
<feature type="transmembrane region" description="Helical" evidence="9">
    <location>
        <begin position="171"/>
        <end position="192"/>
    </location>
</feature>
<feature type="transmembrane region" description="Helical" evidence="9">
    <location>
        <begin position="132"/>
        <end position="150"/>
    </location>
</feature>
<dbReference type="InterPro" id="IPR020846">
    <property type="entry name" value="MFS_dom"/>
</dbReference>
<protein>
    <submittedName>
        <fullName evidence="11">Sugar transporter erd6-like 5</fullName>
    </submittedName>
</protein>
<sequence length="458" mass="50393">MEDEVVRKSLLVKQEASSNIVDNGNGHVGDGANNNGGATVRPSDSSATAILAVYTSLAENGIIADLGLTVAEYSLFGSIMTIGAIIGALISGKMTDVIGRRYTFWILDIFYIMGWLSIIFAKGAWLLDFGRLLLGVGFGITCYVGPVYLAEITPKNLRGGFMSITQSMTGYGSSLTYLIGSIIISWRTLAIIGRFVCTLYLQTNGSFLCNGFHIFSSSGSIPCILMFLGLFLIPESPRWLVKIGKQREFEAALQRLRGVDADTSQEASDIKDYTDNLQQNSDDKIQNLFQRKYVHLLIVGVGLMLVQVLGGLYGFLFYMSEIFNSAVNFSEEWIFPLQIPSIFLGASLIDKLGRRTVLMVYMGSYSFGMVSIPWIIVSEIFPINVKGSAGTLCNLVNWFASFFVSYTFNFLFEWSSAGTFFIYSSICGLGVLFIAKLVPETKGRTLEEIQSSLTDILQ</sequence>
<dbReference type="InterPro" id="IPR036259">
    <property type="entry name" value="MFS_trans_sf"/>
</dbReference>
<dbReference type="CDD" id="cd17358">
    <property type="entry name" value="MFS_GLUT6_8_Class3_like"/>
    <property type="match status" value="1"/>
</dbReference>
<feature type="transmembrane region" description="Helical" evidence="9">
    <location>
        <begin position="73"/>
        <end position="90"/>
    </location>
</feature>
<gene>
    <name evidence="11" type="ORF">CFP56_027262</name>
</gene>
<feature type="compositionally biased region" description="Polar residues" evidence="8">
    <location>
        <begin position="32"/>
        <end position="43"/>
    </location>
</feature>
<dbReference type="PRINTS" id="PR00171">
    <property type="entry name" value="SUGRTRNSPORT"/>
</dbReference>
<dbReference type="GO" id="GO:0016020">
    <property type="term" value="C:membrane"/>
    <property type="evidence" value="ECO:0007669"/>
    <property type="project" value="UniProtKB-SubCell"/>
</dbReference>
<feature type="transmembrane region" description="Helical" evidence="9">
    <location>
        <begin position="293"/>
        <end position="313"/>
    </location>
</feature>
<evidence type="ECO:0000256" key="4">
    <source>
        <dbReference type="ARBA" id="ARBA00022597"/>
    </source>
</evidence>
<dbReference type="AlphaFoldDB" id="A0AAW0JZ39"/>
<dbReference type="SUPFAM" id="SSF103473">
    <property type="entry name" value="MFS general substrate transporter"/>
    <property type="match status" value="1"/>
</dbReference>
<dbReference type="Gene3D" id="1.20.1250.20">
    <property type="entry name" value="MFS general substrate transporter like domains"/>
    <property type="match status" value="1"/>
</dbReference>
<keyword evidence="3" id="KW-0813">Transport</keyword>
<comment type="caution">
    <text evidence="11">The sequence shown here is derived from an EMBL/GenBank/DDBJ whole genome shotgun (WGS) entry which is preliminary data.</text>
</comment>
<keyword evidence="6 9" id="KW-1133">Transmembrane helix</keyword>
<feature type="region of interest" description="Disordered" evidence="8">
    <location>
        <begin position="21"/>
        <end position="43"/>
    </location>
</feature>
<keyword evidence="4" id="KW-0762">Sugar transport</keyword>
<evidence type="ECO:0000256" key="1">
    <source>
        <dbReference type="ARBA" id="ARBA00004141"/>
    </source>
</evidence>
<feature type="transmembrane region" description="Helical" evidence="9">
    <location>
        <begin position="420"/>
        <end position="438"/>
    </location>
</feature>
<evidence type="ECO:0000313" key="12">
    <source>
        <dbReference type="Proteomes" id="UP000237347"/>
    </source>
</evidence>
<evidence type="ECO:0000259" key="10">
    <source>
        <dbReference type="PROSITE" id="PS50850"/>
    </source>
</evidence>
<dbReference type="InterPro" id="IPR050549">
    <property type="entry name" value="MFS_Trehalose_Transporter"/>
</dbReference>
<feature type="transmembrane region" description="Helical" evidence="9">
    <location>
        <begin position="389"/>
        <end position="408"/>
    </location>
</feature>
<dbReference type="GO" id="GO:0051119">
    <property type="term" value="F:sugar transmembrane transporter activity"/>
    <property type="evidence" value="ECO:0007669"/>
    <property type="project" value="InterPro"/>
</dbReference>
<comment type="subcellular location">
    <subcellularLocation>
        <location evidence="1">Membrane</location>
        <topology evidence="1">Multi-pass membrane protein</topology>
    </subcellularLocation>
</comment>
<feature type="transmembrane region" description="Helical" evidence="9">
    <location>
        <begin position="212"/>
        <end position="233"/>
    </location>
</feature>
<accession>A0AAW0JZ39</accession>
<feature type="domain" description="Major facilitator superfamily (MFS) profile" evidence="10">
    <location>
        <begin position="1"/>
        <end position="442"/>
    </location>
</feature>
<reference evidence="11 12" key="1">
    <citation type="journal article" date="2018" name="Sci. Data">
        <title>The draft genome sequence of cork oak.</title>
        <authorList>
            <person name="Ramos A.M."/>
            <person name="Usie A."/>
            <person name="Barbosa P."/>
            <person name="Barros P.M."/>
            <person name="Capote T."/>
            <person name="Chaves I."/>
            <person name="Simoes F."/>
            <person name="Abreu I."/>
            <person name="Carrasquinho I."/>
            <person name="Faro C."/>
            <person name="Guimaraes J.B."/>
            <person name="Mendonca D."/>
            <person name="Nobrega F."/>
            <person name="Rodrigues L."/>
            <person name="Saibo N.J.M."/>
            <person name="Varela M.C."/>
            <person name="Egas C."/>
            <person name="Matos J."/>
            <person name="Miguel C.M."/>
            <person name="Oliveira M.M."/>
            <person name="Ricardo C.P."/>
            <person name="Goncalves S."/>
        </authorList>
    </citation>
    <scope>NUCLEOTIDE SEQUENCE [LARGE SCALE GENOMIC DNA]</scope>
    <source>
        <strain evidence="12">cv. HL8</strain>
    </source>
</reference>
<evidence type="ECO:0000256" key="7">
    <source>
        <dbReference type="ARBA" id="ARBA00023136"/>
    </source>
</evidence>
<dbReference type="InterPro" id="IPR005828">
    <property type="entry name" value="MFS_sugar_transport-like"/>
</dbReference>
<evidence type="ECO:0000256" key="9">
    <source>
        <dbReference type="SAM" id="Phobius"/>
    </source>
</evidence>
<feature type="transmembrane region" description="Helical" evidence="9">
    <location>
        <begin position="356"/>
        <end position="377"/>
    </location>
</feature>
<name>A0AAW0JZ39_QUESU</name>
<comment type="similarity">
    <text evidence="2">Belongs to the major facilitator superfamily. Sugar transporter (TC 2.A.1.1) family.</text>
</comment>
<keyword evidence="12" id="KW-1185">Reference proteome</keyword>
<keyword evidence="5 9" id="KW-0812">Transmembrane</keyword>
<dbReference type="Pfam" id="PF00083">
    <property type="entry name" value="Sugar_tr"/>
    <property type="match status" value="1"/>
</dbReference>
<dbReference type="InterPro" id="IPR005829">
    <property type="entry name" value="Sugar_transporter_CS"/>
</dbReference>
<dbReference type="Proteomes" id="UP000237347">
    <property type="component" value="Unassembled WGS sequence"/>
</dbReference>
<dbReference type="InterPro" id="IPR003663">
    <property type="entry name" value="Sugar/inositol_transpt"/>
</dbReference>
<dbReference type="EMBL" id="PKMF04000443">
    <property type="protein sequence ID" value="KAK7831509.1"/>
    <property type="molecule type" value="Genomic_DNA"/>
</dbReference>
<dbReference type="InterPro" id="IPR044775">
    <property type="entry name" value="MFS_ERD6/Tret1-like"/>
</dbReference>
<dbReference type="PROSITE" id="PS50850">
    <property type="entry name" value="MFS"/>
    <property type="match status" value="1"/>
</dbReference>